<gene>
    <name evidence="2" type="ORF">ACEWY4_018476</name>
</gene>
<reference evidence="2 3" key="1">
    <citation type="submission" date="2024-09" db="EMBL/GenBank/DDBJ databases">
        <title>A chromosome-level genome assembly of Gray's grenadier anchovy, Coilia grayii.</title>
        <authorList>
            <person name="Fu Z."/>
        </authorList>
    </citation>
    <scope>NUCLEOTIDE SEQUENCE [LARGE SCALE GENOMIC DNA]</scope>
    <source>
        <strain evidence="2">G4</strain>
        <tissue evidence="2">Muscle</tissue>
    </source>
</reference>
<evidence type="ECO:0000313" key="3">
    <source>
        <dbReference type="Proteomes" id="UP001591681"/>
    </source>
</evidence>
<dbReference type="InterPro" id="IPR040505">
    <property type="entry name" value="DUF5537"/>
</dbReference>
<protein>
    <submittedName>
        <fullName evidence="2">Uncharacterized protein</fullName>
    </submittedName>
</protein>
<dbReference type="Proteomes" id="UP001591681">
    <property type="component" value="Unassembled WGS sequence"/>
</dbReference>
<name>A0ABD1JEJ9_9TELE</name>
<dbReference type="Pfam" id="PF17690">
    <property type="entry name" value="DUF5537"/>
    <property type="match status" value="1"/>
</dbReference>
<evidence type="ECO:0000256" key="1">
    <source>
        <dbReference type="SAM" id="MobiDB-lite"/>
    </source>
</evidence>
<organism evidence="2 3">
    <name type="scientific">Coilia grayii</name>
    <name type="common">Gray's grenadier anchovy</name>
    <dbReference type="NCBI Taxonomy" id="363190"/>
    <lineage>
        <taxon>Eukaryota</taxon>
        <taxon>Metazoa</taxon>
        <taxon>Chordata</taxon>
        <taxon>Craniata</taxon>
        <taxon>Vertebrata</taxon>
        <taxon>Euteleostomi</taxon>
        <taxon>Actinopterygii</taxon>
        <taxon>Neopterygii</taxon>
        <taxon>Teleostei</taxon>
        <taxon>Clupei</taxon>
        <taxon>Clupeiformes</taxon>
        <taxon>Clupeoidei</taxon>
        <taxon>Engraulidae</taxon>
        <taxon>Coilinae</taxon>
        <taxon>Coilia</taxon>
    </lineage>
</organism>
<proteinExistence type="predicted"/>
<dbReference type="EMBL" id="JBHFQA010000016">
    <property type="protein sequence ID" value="KAL2085156.1"/>
    <property type="molecule type" value="Genomic_DNA"/>
</dbReference>
<feature type="region of interest" description="Disordered" evidence="1">
    <location>
        <begin position="78"/>
        <end position="100"/>
    </location>
</feature>
<sequence length="266" mass="29954">MHTFAAPKLLTLPASLGNRDHISSYCLPLHCVSSYGALAHNYYGNLRLSEEKLPGPKPDLLEPKKKCSVHISEYPIEKVTSTPSPRDGSPKARYPSDSNVRDKNGCGRHFLFDTRWKNGRMEELKDDVYLKTTSIITPLPRSYHVQRSNNLYRFSLCRQPSNKPANSFCPFEGYNLTSVPSRLLPATSIVAEKSLSMEPLKHRPRMSNRACSLFTIGANQKSQSYPDPVAGAASSFIQRLTEISSLEGETIRQEKVKRIKKSRKQD</sequence>
<dbReference type="AlphaFoldDB" id="A0ABD1JEJ9"/>
<keyword evidence="3" id="KW-1185">Reference proteome</keyword>
<evidence type="ECO:0000313" key="2">
    <source>
        <dbReference type="EMBL" id="KAL2085156.1"/>
    </source>
</evidence>
<comment type="caution">
    <text evidence="2">The sequence shown here is derived from an EMBL/GenBank/DDBJ whole genome shotgun (WGS) entry which is preliminary data.</text>
</comment>
<accession>A0ABD1JEJ9</accession>